<evidence type="ECO:0000256" key="2">
    <source>
        <dbReference type="SAM" id="MobiDB-lite"/>
    </source>
</evidence>
<feature type="compositionally biased region" description="Basic and acidic residues" evidence="2">
    <location>
        <begin position="1"/>
        <end position="10"/>
    </location>
</feature>
<feature type="region of interest" description="Disordered" evidence="2">
    <location>
        <begin position="371"/>
        <end position="390"/>
    </location>
</feature>
<comment type="caution">
    <text evidence="5">The sequence shown here is derived from an EMBL/GenBank/DDBJ whole genome shotgun (WGS) entry which is preliminary data.</text>
</comment>
<dbReference type="SUPFAM" id="SSF47203">
    <property type="entry name" value="Acyl-CoA dehydrogenase C-terminal domain-like"/>
    <property type="match status" value="1"/>
</dbReference>
<dbReference type="AlphaFoldDB" id="A0A7X1NQ11"/>
<feature type="domain" description="Acyl-CoA dehydrogenase/oxidase N-terminal" evidence="3">
    <location>
        <begin position="77"/>
        <end position="169"/>
    </location>
</feature>
<reference evidence="6" key="1">
    <citation type="submission" date="2019-07" db="EMBL/GenBank/DDBJ databases">
        <title>Arthrobacter KR32 sp. nov., isolated from mountain cheese made of cows milk.</title>
        <authorList>
            <person name="Flegler A."/>
        </authorList>
    </citation>
    <scope>NUCLEOTIDE SEQUENCE [LARGE SCALE GENOMIC DNA]</scope>
    <source>
        <strain evidence="6">KR32</strain>
    </source>
</reference>
<dbReference type="Proteomes" id="UP000326464">
    <property type="component" value="Unassembled WGS sequence"/>
</dbReference>
<dbReference type="SUPFAM" id="SSF56645">
    <property type="entry name" value="Acyl-CoA dehydrogenase NM domain-like"/>
    <property type="match status" value="1"/>
</dbReference>
<evidence type="ECO:0000259" key="3">
    <source>
        <dbReference type="Pfam" id="PF02771"/>
    </source>
</evidence>
<dbReference type="EMBL" id="VJXX01000002">
    <property type="protein sequence ID" value="MPY10818.1"/>
    <property type="molecule type" value="Genomic_DNA"/>
</dbReference>
<accession>A0A7X1NQ11</accession>
<feature type="region of interest" description="Disordered" evidence="2">
    <location>
        <begin position="1"/>
        <end position="39"/>
    </location>
</feature>
<dbReference type="InterPro" id="IPR036250">
    <property type="entry name" value="AcylCo_DH-like_C"/>
</dbReference>
<dbReference type="GO" id="GO:0008470">
    <property type="term" value="F:3-methylbutanoyl-CoA dehydrogenase activity"/>
    <property type="evidence" value="ECO:0007669"/>
    <property type="project" value="TreeGrafter"/>
</dbReference>
<dbReference type="GO" id="GO:0006552">
    <property type="term" value="P:L-leucine catabolic process"/>
    <property type="evidence" value="ECO:0007669"/>
    <property type="project" value="TreeGrafter"/>
</dbReference>
<dbReference type="GO" id="GO:0050660">
    <property type="term" value="F:flavin adenine dinucleotide binding"/>
    <property type="evidence" value="ECO:0007669"/>
    <property type="project" value="InterPro"/>
</dbReference>
<evidence type="ECO:0000256" key="1">
    <source>
        <dbReference type="ARBA" id="ARBA00023002"/>
    </source>
</evidence>
<protein>
    <submittedName>
        <fullName evidence="5">Acyl-CoA dehydrogenase</fullName>
    </submittedName>
</protein>
<evidence type="ECO:0000313" key="5">
    <source>
        <dbReference type="EMBL" id="MPY10818.1"/>
    </source>
</evidence>
<dbReference type="Pfam" id="PF08028">
    <property type="entry name" value="Acyl-CoA_dh_2"/>
    <property type="match status" value="1"/>
</dbReference>
<dbReference type="Gene3D" id="2.40.110.10">
    <property type="entry name" value="Butyryl-CoA Dehydrogenase, subunit A, domain 2"/>
    <property type="match status" value="1"/>
</dbReference>
<dbReference type="PANTHER" id="PTHR43884:SF12">
    <property type="entry name" value="ISOVALERYL-COA DEHYDROGENASE, MITOCHONDRIAL-RELATED"/>
    <property type="match status" value="1"/>
</dbReference>
<dbReference type="Gene3D" id="1.10.540.10">
    <property type="entry name" value="Acyl-CoA dehydrogenase/oxidase, N-terminal domain"/>
    <property type="match status" value="1"/>
</dbReference>
<evidence type="ECO:0000259" key="4">
    <source>
        <dbReference type="Pfam" id="PF08028"/>
    </source>
</evidence>
<sequence>MSVAADREPSTARAEGTPVRAEATTAGPAGRTSGTSDADRAVGAVGAAGAAGRWPGTADPSPTAALIDRFRPLFAAIAEGAVDREQQRGLPFREVAALKEVGFGALRVPVEYGGSGATLRQLFSLLTELATADSNLTQLWRGHFAYVEGLLLQPPSAHRDRWLFDIAAGAMIGNASSELTGTSLRDIRTALTEADGQDGALTLTGSKYYSTGSLYADWIAGSAVRDGERVGYAVRATAAGVERVDDWDGFGQRLTGSGTTHFTDVRVDPAHVRTYSPDAPSHVHGFFQLVLVAALAGVARAAARDAADFVRPRTRSYITAAAALPREDPQVLQVVGEVAGRAFAAEAVVLAAADALDAAVGLLRAGPAGVRPADDGPDTRSATGTAADHYVTGPDTAVRAAVDAAEVAVNQAQLVAVEQSLRAATDLFEVGGASATEAGRALDRHWRNARTIASHNPAVYKARSVGHWLVHGEREHVP</sequence>
<dbReference type="Pfam" id="PF02771">
    <property type="entry name" value="Acyl-CoA_dh_N"/>
    <property type="match status" value="1"/>
</dbReference>
<name>A0A7X1NQ11_9MICC</name>
<keyword evidence="6" id="KW-1185">Reference proteome</keyword>
<evidence type="ECO:0000313" key="6">
    <source>
        <dbReference type="Proteomes" id="UP000326464"/>
    </source>
</evidence>
<dbReference type="InterPro" id="IPR046373">
    <property type="entry name" value="Acyl-CoA_Oxase/DH_mid-dom_sf"/>
</dbReference>
<dbReference type="InterPro" id="IPR013107">
    <property type="entry name" value="Acyl-CoA_DH_C"/>
</dbReference>
<dbReference type="Gene3D" id="1.20.140.10">
    <property type="entry name" value="Butyryl-CoA Dehydrogenase, subunit A, domain 3"/>
    <property type="match status" value="1"/>
</dbReference>
<dbReference type="InterPro" id="IPR037069">
    <property type="entry name" value="AcylCoA_DH/ox_N_sf"/>
</dbReference>
<dbReference type="InterPro" id="IPR013786">
    <property type="entry name" value="AcylCoA_DH/ox_N"/>
</dbReference>
<dbReference type="PANTHER" id="PTHR43884">
    <property type="entry name" value="ACYL-COA DEHYDROGENASE"/>
    <property type="match status" value="1"/>
</dbReference>
<dbReference type="OrthoDB" id="571684at2"/>
<dbReference type="InterPro" id="IPR009100">
    <property type="entry name" value="AcylCoA_DH/oxidase_NM_dom_sf"/>
</dbReference>
<organism evidence="5 6">
    <name type="scientific">Arthrobacter bussei</name>
    <dbReference type="NCBI Taxonomy" id="2594179"/>
    <lineage>
        <taxon>Bacteria</taxon>
        <taxon>Bacillati</taxon>
        <taxon>Actinomycetota</taxon>
        <taxon>Actinomycetes</taxon>
        <taxon>Micrococcales</taxon>
        <taxon>Micrococcaceae</taxon>
        <taxon>Arthrobacter</taxon>
    </lineage>
</organism>
<proteinExistence type="predicted"/>
<keyword evidence="1" id="KW-0560">Oxidoreductase</keyword>
<feature type="domain" description="Acyl-CoA dehydrogenase C-terminal" evidence="4">
    <location>
        <begin position="401"/>
        <end position="456"/>
    </location>
</feature>
<gene>
    <name evidence="5" type="ORF">FNH21_08815</name>
</gene>